<feature type="domain" description="CBM6" evidence="2">
    <location>
        <begin position="48"/>
        <end position="190"/>
    </location>
</feature>
<dbReference type="Proteomes" id="UP000675781">
    <property type="component" value="Unassembled WGS sequence"/>
</dbReference>
<evidence type="ECO:0000313" key="4">
    <source>
        <dbReference type="Proteomes" id="UP000675781"/>
    </source>
</evidence>
<dbReference type="InterPro" id="IPR008979">
    <property type="entry name" value="Galactose-bd-like_sf"/>
</dbReference>
<dbReference type="CDD" id="cd04080">
    <property type="entry name" value="CBM6_cellulase-like"/>
    <property type="match status" value="1"/>
</dbReference>
<dbReference type="Gene3D" id="2.60.120.260">
    <property type="entry name" value="Galactose-binding domain-like"/>
    <property type="match status" value="1"/>
</dbReference>
<dbReference type="SMART" id="SM00606">
    <property type="entry name" value="CBD_IV"/>
    <property type="match status" value="1"/>
</dbReference>
<dbReference type="Pfam" id="PF03422">
    <property type="entry name" value="CBM_6"/>
    <property type="match status" value="1"/>
</dbReference>
<dbReference type="InterPro" id="IPR005084">
    <property type="entry name" value="CBM6"/>
</dbReference>
<dbReference type="AlphaFoldDB" id="A0A941EQ89"/>
<name>A0A941EQ89_9ACTN</name>
<dbReference type="InterPro" id="IPR006584">
    <property type="entry name" value="Cellulose-bd_IV"/>
</dbReference>
<dbReference type="EMBL" id="JAGSOG010000085">
    <property type="protein sequence ID" value="MBR7835163.1"/>
    <property type="molecule type" value="Genomic_DNA"/>
</dbReference>
<reference evidence="3" key="1">
    <citation type="submission" date="2021-04" db="EMBL/GenBank/DDBJ databases">
        <title>Genome based classification of Actinospica acidithermotolerans sp. nov., an actinobacterium isolated from an Indonesian hot spring.</title>
        <authorList>
            <person name="Kusuma A.B."/>
            <person name="Putra K.E."/>
            <person name="Nafisah S."/>
            <person name="Loh J."/>
            <person name="Nouioui I."/>
            <person name="Goodfellow M."/>
        </authorList>
    </citation>
    <scope>NUCLEOTIDE SEQUENCE</scope>
    <source>
        <strain evidence="3">CSCA 57</strain>
    </source>
</reference>
<proteinExistence type="predicted"/>
<comment type="caution">
    <text evidence="3">The sequence shown here is derived from an EMBL/GenBank/DDBJ whole genome shotgun (WGS) entry which is preliminary data.</text>
</comment>
<evidence type="ECO:0000256" key="1">
    <source>
        <dbReference type="ARBA" id="ARBA00022729"/>
    </source>
</evidence>
<organism evidence="3 4">
    <name type="scientific">Actinospica durhamensis</name>
    <dbReference type="NCBI Taxonomy" id="1508375"/>
    <lineage>
        <taxon>Bacteria</taxon>
        <taxon>Bacillati</taxon>
        <taxon>Actinomycetota</taxon>
        <taxon>Actinomycetes</taxon>
        <taxon>Catenulisporales</taxon>
        <taxon>Actinospicaceae</taxon>
        <taxon>Actinospica</taxon>
    </lineage>
</organism>
<dbReference type="SUPFAM" id="SSF49785">
    <property type="entry name" value="Galactose-binding domain-like"/>
    <property type="match status" value="1"/>
</dbReference>
<evidence type="ECO:0000313" key="3">
    <source>
        <dbReference type="EMBL" id="MBR7835163.1"/>
    </source>
</evidence>
<sequence>MSGTEITIATTTGETIDLAPAGTSLTTIQNELSGGEGAYGGTPAAVPGTVQAENYDTGGQGAAYNVTSVNGTGTGYRADGVDLETTSDTGGGYDLGWTGTGQWFNYTVNVADGATYTASFRVAGDSAVSDAFHIANAAGTNLGGSVSVPSTGGWQNWTTVTATFTLPAGIQTLTLDEDNGGWNINSMSFASSGYSTGFETGQPQPTWTDTVDTSDTHGGGLSNVGGLCCGLTGPEAGVRSGSGEQAHTGTSALMYSGSATAANAHAYMQVIDLSSAPVPVDANTVLTYWIFPQSNATTTWVPAGSTDSECVAVDMIFSDGSDLRDSGVKDQNGVTDHPASMCGHLTLDTWNQVTVNLGSVKSGLSIDKILLGYDQASGASGGYRGYIDDLSIAG</sequence>
<keyword evidence="4" id="KW-1185">Reference proteome</keyword>
<gene>
    <name evidence="3" type="ORF">KDL01_17955</name>
</gene>
<keyword evidence="1" id="KW-0732">Signal</keyword>
<dbReference type="PROSITE" id="PS51175">
    <property type="entry name" value="CBM6"/>
    <property type="match status" value="1"/>
</dbReference>
<protein>
    <submittedName>
        <fullName evidence="3">Carbohydrate-binding protein</fullName>
    </submittedName>
</protein>
<accession>A0A941EQ89</accession>
<dbReference type="GO" id="GO:0030246">
    <property type="term" value="F:carbohydrate binding"/>
    <property type="evidence" value="ECO:0007669"/>
    <property type="project" value="InterPro"/>
</dbReference>
<evidence type="ECO:0000259" key="2">
    <source>
        <dbReference type="PROSITE" id="PS51175"/>
    </source>
</evidence>